<protein>
    <submittedName>
        <fullName evidence="2">Uncharacterized protein</fullName>
    </submittedName>
</protein>
<evidence type="ECO:0000256" key="1">
    <source>
        <dbReference type="SAM" id="MobiDB-lite"/>
    </source>
</evidence>
<evidence type="ECO:0000313" key="2">
    <source>
        <dbReference type="EMBL" id="KAJ7752336.1"/>
    </source>
</evidence>
<feature type="compositionally biased region" description="Low complexity" evidence="1">
    <location>
        <begin position="99"/>
        <end position="110"/>
    </location>
</feature>
<proteinExistence type="predicted"/>
<reference evidence="2" key="1">
    <citation type="submission" date="2023-03" db="EMBL/GenBank/DDBJ databases">
        <title>Massive genome expansion in bonnet fungi (Mycena s.s.) driven by repeated elements and novel gene families across ecological guilds.</title>
        <authorList>
            <consortium name="Lawrence Berkeley National Laboratory"/>
            <person name="Harder C.B."/>
            <person name="Miyauchi S."/>
            <person name="Viragh M."/>
            <person name="Kuo A."/>
            <person name="Thoen E."/>
            <person name="Andreopoulos B."/>
            <person name="Lu D."/>
            <person name="Skrede I."/>
            <person name="Drula E."/>
            <person name="Henrissat B."/>
            <person name="Morin E."/>
            <person name="Kohler A."/>
            <person name="Barry K."/>
            <person name="LaButti K."/>
            <person name="Morin E."/>
            <person name="Salamov A."/>
            <person name="Lipzen A."/>
            <person name="Mereny Z."/>
            <person name="Hegedus B."/>
            <person name="Baldrian P."/>
            <person name="Stursova M."/>
            <person name="Weitz H."/>
            <person name="Taylor A."/>
            <person name="Grigoriev I.V."/>
            <person name="Nagy L.G."/>
            <person name="Martin F."/>
            <person name="Kauserud H."/>
        </authorList>
    </citation>
    <scope>NUCLEOTIDE SEQUENCE</scope>
    <source>
        <strain evidence="2">CBHHK182m</strain>
    </source>
</reference>
<dbReference type="EMBL" id="JARKIB010000059">
    <property type="protein sequence ID" value="KAJ7752336.1"/>
    <property type="molecule type" value="Genomic_DNA"/>
</dbReference>
<keyword evidence="3" id="KW-1185">Reference proteome</keyword>
<feature type="region of interest" description="Disordered" evidence="1">
    <location>
        <begin position="424"/>
        <end position="446"/>
    </location>
</feature>
<comment type="caution">
    <text evidence="2">The sequence shown here is derived from an EMBL/GenBank/DDBJ whole genome shotgun (WGS) entry which is preliminary data.</text>
</comment>
<organism evidence="2 3">
    <name type="scientific">Mycena metata</name>
    <dbReference type="NCBI Taxonomy" id="1033252"/>
    <lineage>
        <taxon>Eukaryota</taxon>
        <taxon>Fungi</taxon>
        <taxon>Dikarya</taxon>
        <taxon>Basidiomycota</taxon>
        <taxon>Agaricomycotina</taxon>
        <taxon>Agaricomycetes</taxon>
        <taxon>Agaricomycetidae</taxon>
        <taxon>Agaricales</taxon>
        <taxon>Marasmiineae</taxon>
        <taxon>Mycenaceae</taxon>
        <taxon>Mycena</taxon>
    </lineage>
</organism>
<feature type="region of interest" description="Disordered" evidence="1">
    <location>
        <begin position="98"/>
        <end position="123"/>
    </location>
</feature>
<sequence length="499" mass="54911">MGGGTPSRTTDLKWEKALGMSGGDYKGIYMSHQRGEGHHEGYLYLAVGRGTNVLGRDRYWVHIGRGQQYLKRDNIIHQHHPSAQHKRDKIAVGIKAKGTSTPLHHPSTSSIGMTQKGQDSGGDQCKRDTYAIFMTIKYKLNLLFSKHPSAAEKVPGSKSFGGAETRKFPYLAAILRVSAPPKLLLSGTFSAADGWAESSDLAVKTRPLVSQAMLKKMARCVGNFKMLEVICTLYPYLSVSGKPPRFYRGSTRRDYLTMIGGTQEGNKQDIILDMIANTFQFISNYCSGPKHGVLNGVKVHSKVQWPTRVSAILDALFVRKNPNKIFWALYELSLEFYQLLPPLSRRNIVAPLPPSALGITPPAAPDTISLPPPVTPPQCSLVCKLMVIEPARCLVPRLITLNGRLPPPGGKGHQWRQFLFAHPPGKRGEGDSVLVPEKSADSSGKEGIKWAGELHGWIRGVEVDIDGVEKESQVVNTNSREWSRGDDVFLLALYTGVIP</sequence>
<accession>A0AAD7NAA9</accession>
<dbReference type="AlphaFoldDB" id="A0AAD7NAA9"/>
<name>A0AAD7NAA9_9AGAR</name>
<gene>
    <name evidence="2" type="ORF">B0H16DRAFT_1459932</name>
</gene>
<dbReference type="Proteomes" id="UP001215598">
    <property type="component" value="Unassembled WGS sequence"/>
</dbReference>
<evidence type="ECO:0000313" key="3">
    <source>
        <dbReference type="Proteomes" id="UP001215598"/>
    </source>
</evidence>